<sequence>MSEYVFTLLGCGASPGVPRIGNDWGACDPQNPKNKRRRSALLIERRSGDVATRILVDTGPDLREQMIDAGIGWVDAVFYTHPHADHIHGIDDLRAFAINHRRRVDVYMDIETSERVRGGFDYCFRMPKASNYPPILEEHRIRAFEPVTIDGPGGAIEMQPFLQIHGSIPSLGFRVGDFAYSTDASDFPDETLPYLRDLDTWIVGALRHKPHPSHFSVAEAVDWAGRLGPRRTILTHMHVDLDYETLGAELPDGIEPGFDGLTIVRPAAD</sequence>
<dbReference type="InterPro" id="IPR036866">
    <property type="entry name" value="RibonucZ/Hydroxyglut_hydro"/>
</dbReference>
<evidence type="ECO:0000259" key="1">
    <source>
        <dbReference type="SMART" id="SM00849"/>
    </source>
</evidence>
<dbReference type="InterPro" id="IPR001279">
    <property type="entry name" value="Metallo-B-lactamas"/>
</dbReference>
<proteinExistence type="predicted"/>
<keyword evidence="3" id="KW-1185">Reference proteome</keyword>
<dbReference type="PANTHER" id="PTHR42663:SF6">
    <property type="entry name" value="HYDROLASE C777.06C-RELATED"/>
    <property type="match status" value="1"/>
</dbReference>
<dbReference type="Gene3D" id="3.60.15.10">
    <property type="entry name" value="Ribonuclease Z/Hydroxyacylglutathione hydrolase-like"/>
    <property type="match status" value="1"/>
</dbReference>
<protein>
    <submittedName>
        <fullName evidence="2">Phosphoribosyl 1,2-cyclic phosphodiesterase</fullName>
    </submittedName>
</protein>
<dbReference type="SUPFAM" id="SSF56281">
    <property type="entry name" value="Metallo-hydrolase/oxidoreductase"/>
    <property type="match status" value="1"/>
</dbReference>
<dbReference type="SMART" id="SM00849">
    <property type="entry name" value="Lactamase_B"/>
    <property type="match status" value="1"/>
</dbReference>
<dbReference type="PANTHER" id="PTHR42663">
    <property type="entry name" value="HYDROLASE C777.06C-RELATED-RELATED"/>
    <property type="match status" value="1"/>
</dbReference>
<evidence type="ECO:0000313" key="3">
    <source>
        <dbReference type="Proteomes" id="UP000249299"/>
    </source>
</evidence>
<reference evidence="2 3" key="1">
    <citation type="submission" date="2017-07" db="EMBL/GenBank/DDBJ databases">
        <title>Draft Genome Sequences of Select Purple Nonsulfur Bacteria.</title>
        <authorList>
            <person name="Lasarre B."/>
            <person name="Mckinlay J.B."/>
        </authorList>
    </citation>
    <scope>NUCLEOTIDE SEQUENCE [LARGE SCALE GENOMIC DNA]</scope>
    <source>
        <strain evidence="2 3">DSM 11290</strain>
    </source>
</reference>
<dbReference type="Proteomes" id="UP000249299">
    <property type="component" value="Unassembled WGS sequence"/>
</dbReference>
<organism evidence="2 3">
    <name type="scientific">Rhodobium orientis</name>
    <dbReference type="NCBI Taxonomy" id="34017"/>
    <lineage>
        <taxon>Bacteria</taxon>
        <taxon>Pseudomonadati</taxon>
        <taxon>Pseudomonadota</taxon>
        <taxon>Alphaproteobacteria</taxon>
        <taxon>Hyphomicrobiales</taxon>
        <taxon>Rhodobiaceae</taxon>
        <taxon>Rhodobium</taxon>
    </lineage>
</organism>
<dbReference type="EMBL" id="NPEV01000008">
    <property type="protein sequence ID" value="RAI28623.1"/>
    <property type="molecule type" value="Genomic_DNA"/>
</dbReference>
<comment type="caution">
    <text evidence="2">The sequence shown here is derived from an EMBL/GenBank/DDBJ whole genome shotgun (WGS) entry which is preliminary data.</text>
</comment>
<dbReference type="Pfam" id="PF12706">
    <property type="entry name" value="Lactamase_B_2"/>
    <property type="match status" value="1"/>
</dbReference>
<dbReference type="RefSeq" id="WP_111433348.1">
    <property type="nucleotide sequence ID" value="NZ_JACIGG010000005.1"/>
</dbReference>
<accession>A0A327JT41</accession>
<dbReference type="OrthoDB" id="9781189at2"/>
<name>A0A327JT41_9HYPH</name>
<dbReference type="CDD" id="cd16279">
    <property type="entry name" value="metallo-hydrolase-like_MBL-fold"/>
    <property type="match status" value="1"/>
</dbReference>
<dbReference type="AlphaFoldDB" id="A0A327JT41"/>
<gene>
    <name evidence="2" type="ORF">CH339_05720</name>
</gene>
<feature type="domain" description="Metallo-beta-lactamase" evidence="1">
    <location>
        <begin position="37"/>
        <end position="238"/>
    </location>
</feature>
<evidence type="ECO:0000313" key="2">
    <source>
        <dbReference type="EMBL" id="RAI28623.1"/>
    </source>
</evidence>